<comment type="caution">
    <text evidence="2">The sequence shown here is derived from an EMBL/GenBank/DDBJ whole genome shotgun (WGS) entry which is preliminary data.</text>
</comment>
<evidence type="ECO:0000256" key="1">
    <source>
        <dbReference type="SAM" id="MobiDB-lite"/>
    </source>
</evidence>
<dbReference type="AlphaFoldDB" id="A0A2A5IZE3"/>
<reference evidence="2 3" key="1">
    <citation type="submission" date="2017-07" db="EMBL/GenBank/DDBJ databases">
        <title>Draft sequence of Rhodococcus enclensis 23b-28.</title>
        <authorList>
            <person name="Besaury L."/>
            <person name="Sancelme M."/>
            <person name="Amato P."/>
            <person name="Lallement A."/>
            <person name="Delort A.-M."/>
        </authorList>
    </citation>
    <scope>NUCLEOTIDE SEQUENCE [LARGE SCALE GENOMIC DNA]</scope>
    <source>
        <strain evidence="2 3">23b-28</strain>
    </source>
</reference>
<organism evidence="2 3">
    <name type="scientific">Rhodococcus qingshengii</name>
    <dbReference type="NCBI Taxonomy" id="334542"/>
    <lineage>
        <taxon>Bacteria</taxon>
        <taxon>Bacillati</taxon>
        <taxon>Actinomycetota</taxon>
        <taxon>Actinomycetes</taxon>
        <taxon>Mycobacteriales</taxon>
        <taxon>Nocardiaceae</taxon>
        <taxon>Rhodococcus</taxon>
        <taxon>Rhodococcus erythropolis group</taxon>
    </lineage>
</organism>
<evidence type="ECO:0000313" key="3">
    <source>
        <dbReference type="Proteomes" id="UP000230886"/>
    </source>
</evidence>
<name>A0A2A5IZE3_RHOSG</name>
<protein>
    <submittedName>
        <fullName evidence="2">Uncharacterized protein</fullName>
    </submittedName>
</protein>
<dbReference type="EMBL" id="NOVD01000066">
    <property type="protein sequence ID" value="PCK22623.1"/>
    <property type="molecule type" value="Genomic_DNA"/>
</dbReference>
<accession>A0A2A5IZE3</accession>
<evidence type="ECO:0000313" key="2">
    <source>
        <dbReference type="EMBL" id="PCK22623.1"/>
    </source>
</evidence>
<sequence>MSIQRLPAAGSADQCPDAGERTTWRREQAHLGAVCDFPGCDRHAELGLRMCDYHVMVRLASNGSWVDDSHLEGGHG</sequence>
<dbReference type="Proteomes" id="UP000230886">
    <property type="component" value="Unassembled WGS sequence"/>
</dbReference>
<proteinExistence type="predicted"/>
<feature type="region of interest" description="Disordered" evidence="1">
    <location>
        <begin position="1"/>
        <end position="21"/>
    </location>
</feature>
<gene>
    <name evidence="2" type="ORF">CHR55_31920</name>
</gene>